<dbReference type="RefSeq" id="XP_001359186.2">
    <property type="nucleotide sequence ID" value="XM_001359149.4"/>
</dbReference>
<name>A0A6I8WEA0_DROPS</name>
<gene>
    <name evidence="3 4" type="primary">LOC4802219</name>
</gene>
<dbReference type="KEGG" id="dpo:4802219"/>
<evidence type="ECO:0000313" key="4">
    <source>
        <dbReference type="RefSeq" id="XP_033241552.1"/>
    </source>
</evidence>
<evidence type="ECO:0000313" key="3">
    <source>
        <dbReference type="RefSeq" id="XP_001359186.2"/>
    </source>
</evidence>
<feature type="compositionally biased region" description="Polar residues" evidence="1">
    <location>
        <begin position="424"/>
        <end position="469"/>
    </location>
</feature>
<dbReference type="Proteomes" id="UP000001819">
    <property type="component" value="Chromosome 2"/>
</dbReference>
<feature type="compositionally biased region" description="Basic residues" evidence="1">
    <location>
        <begin position="249"/>
        <end position="275"/>
    </location>
</feature>
<evidence type="ECO:0000256" key="1">
    <source>
        <dbReference type="SAM" id="MobiDB-lite"/>
    </source>
</evidence>
<feature type="compositionally biased region" description="Low complexity" evidence="1">
    <location>
        <begin position="476"/>
        <end position="485"/>
    </location>
</feature>
<reference evidence="4" key="2">
    <citation type="submission" date="2025-04" db="UniProtKB">
        <authorList>
            <consortium name="RefSeq"/>
        </authorList>
    </citation>
    <scope>IDENTIFICATION</scope>
    <source>
        <strain evidence="4">MV-25-SWS-2005</strain>
        <strain evidence="2">MV2-25</strain>
        <tissue evidence="4">Whole body</tissue>
    </source>
</reference>
<sequence>MKIVRSSRRKGIEELYGAKMDPIHPVKSQAMPQGGTSRSGAQKSGRNPSVGGGGLGLLRPPDSRIQRSFVTDNDYYIQTNLPLTASNLRNNPSILVHSSQAHLMPTTHPHPQPSPYAMSSRRGNTTGKMTGRQPQGQKVAHFALPDGKANNSVYNLGKSKEQSHQQRRAISKSVTQRSNYGTLEVTNNNGATDISDKEIILPNGTSGSINKRRSHQHSAAHHMQMEMPLQMAPMPHPPQHQLHQQQLTHHSHSKHQHQNVPHQHQHSHPHAHQHTCPRQSQSSGQPQVSAADDDDKDDDPEEFFELIRQTVQTAIGNKINDALFKNFRDLGSKIERFSGELKQTNDQLNKLKEAVTSKLVHYGEENSRHFRYLCMKSEYDKMYFQHQAMLGTNPPTDPTTTNPSQQNVAAIGSAPFLGGHARPMSNQKLNSKAPKHSSTGKMSTSNTNKVQNPCAYRNTSKALHQQQNPEPHKSSSDQSLGQSSQLKVAEVLGHIQRFCTKMQLNDMGNQMPPDAFANLEASLVAKAKSNAGLGGAENKAAPRSASGSQRDKKTNDENECEMQGDSMDEAYSELEDFPVSSEEISSCSDDDCGMPYPRGAITSRGPAAVNSFRRQPNNGAGDGQ</sequence>
<keyword evidence="2" id="KW-1185">Reference proteome</keyword>
<feature type="region of interest" description="Disordered" evidence="1">
    <location>
        <begin position="533"/>
        <end position="624"/>
    </location>
</feature>
<dbReference type="RefSeq" id="XP_033241552.1">
    <property type="nucleotide sequence ID" value="XM_033385661.1"/>
</dbReference>
<feature type="region of interest" description="Disordered" evidence="1">
    <location>
        <begin position="198"/>
        <end position="299"/>
    </location>
</feature>
<accession>A0A6I8WEA0</accession>
<organism evidence="2 4">
    <name type="scientific">Drosophila pseudoobscura pseudoobscura</name>
    <name type="common">Fruit fly</name>
    <dbReference type="NCBI Taxonomy" id="46245"/>
    <lineage>
        <taxon>Eukaryota</taxon>
        <taxon>Metazoa</taxon>
        <taxon>Ecdysozoa</taxon>
        <taxon>Arthropoda</taxon>
        <taxon>Hexapoda</taxon>
        <taxon>Insecta</taxon>
        <taxon>Pterygota</taxon>
        <taxon>Neoptera</taxon>
        <taxon>Endopterygota</taxon>
        <taxon>Diptera</taxon>
        <taxon>Brachycera</taxon>
        <taxon>Muscomorpha</taxon>
        <taxon>Ephydroidea</taxon>
        <taxon>Drosophilidae</taxon>
        <taxon>Drosophila</taxon>
        <taxon>Sophophora</taxon>
    </lineage>
</organism>
<feature type="region of interest" description="Disordered" evidence="1">
    <location>
        <begin position="415"/>
        <end position="485"/>
    </location>
</feature>
<feature type="compositionally biased region" description="Polar residues" evidence="1">
    <location>
        <begin position="30"/>
        <end position="47"/>
    </location>
</feature>
<feature type="compositionally biased region" description="Low complexity" evidence="1">
    <location>
        <begin position="227"/>
        <end position="248"/>
    </location>
</feature>
<proteinExistence type="predicted"/>
<protein>
    <submittedName>
        <fullName evidence="3 4">Lateral signaling target protein 2 homolog</fullName>
    </submittedName>
</protein>
<feature type="compositionally biased region" description="Basic residues" evidence="1">
    <location>
        <begin position="210"/>
        <end position="220"/>
    </location>
</feature>
<dbReference type="AlphaFoldDB" id="A0A6I8WEA0"/>
<feature type="compositionally biased region" description="Acidic residues" evidence="1">
    <location>
        <begin position="557"/>
        <end position="576"/>
    </location>
</feature>
<feature type="compositionally biased region" description="Polar residues" evidence="1">
    <location>
        <begin position="121"/>
        <end position="135"/>
    </location>
</feature>
<feature type="compositionally biased region" description="Polar residues" evidence="1">
    <location>
        <begin position="276"/>
        <end position="288"/>
    </location>
</feature>
<reference evidence="2" key="1">
    <citation type="submission" date="2024-06" db="UniProtKB">
        <authorList>
            <consortium name="RefSeq"/>
        </authorList>
    </citation>
    <scope>NUCLEOTIDE SEQUENCE [LARGE SCALE GENOMIC DNA]</scope>
    <source>
        <strain evidence="3">MV-25-SWS-2005</strain>
        <strain evidence="2">MV2-25</strain>
        <tissue evidence="3">Whole body</tissue>
    </source>
</reference>
<feature type="region of interest" description="Disordered" evidence="1">
    <location>
        <begin position="107"/>
        <end position="135"/>
    </location>
</feature>
<evidence type="ECO:0000313" key="2">
    <source>
        <dbReference type="Proteomes" id="UP000001819"/>
    </source>
</evidence>
<feature type="region of interest" description="Disordered" evidence="1">
    <location>
        <begin position="15"/>
        <end position="63"/>
    </location>
</feature>